<evidence type="ECO:0000256" key="1">
    <source>
        <dbReference type="SAM" id="MobiDB-lite"/>
    </source>
</evidence>
<organism evidence="2 3">
    <name type="scientific">Tistlia consotensis USBA 355</name>
    <dbReference type="NCBI Taxonomy" id="560819"/>
    <lineage>
        <taxon>Bacteria</taxon>
        <taxon>Pseudomonadati</taxon>
        <taxon>Pseudomonadota</taxon>
        <taxon>Alphaproteobacteria</taxon>
        <taxon>Rhodospirillales</taxon>
        <taxon>Rhodovibrionaceae</taxon>
        <taxon>Tistlia</taxon>
    </lineage>
</organism>
<keyword evidence="3" id="KW-1185">Reference proteome</keyword>
<dbReference type="Gene3D" id="3.40.50.300">
    <property type="entry name" value="P-loop containing nucleotide triphosphate hydrolases"/>
    <property type="match status" value="1"/>
</dbReference>
<evidence type="ECO:0000313" key="2">
    <source>
        <dbReference type="EMBL" id="SMF64619.1"/>
    </source>
</evidence>
<name>A0A1Y6CHK0_9PROT</name>
<dbReference type="RefSeq" id="WP_085125227.1">
    <property type="nucleotide sequence ID" value="NZ_FWZX01000025.1"/>
</dbReference>
<dbReference type="AlphaFoldDB" id="A0A1Y6CHK0"/>
<feature type="compositionally biased region" description="Low complexity" evidence="1">
    <location>
        <begin position="18"/>
        <end position="31"/>
    </location>
</feature>
<reference evidence="2 3" key="1">
    <citation type="submission" date="2017-04" db="EMBL/GenBank/DDBJ databases">
        <authorList>
            <person name="Afonso C.L."/>
            <person name="Miller P.J."/>
            <person name="Scott M.A."/>
            <person name="Spackman E."/>
            <person name="Goraichik I."/>
            <person name="Dimitrov K.M."/>
            <person name="Suarez D.L."/>
            <person name="Swayne D.E."/>
        </authorList>
    </citation>
    <scope>NUCLEOTIDE SEQUENCE [LARGE SCALE GENOMIC DNA]</scope>
    <source>
        <strain evidence="2 3">USBA 355</strain>
    </source>
</reference>
<dbReference type="EMBL" id="FWZX01000025">
    <property type="protein sequence ID" value="SMF64619.1"/>
    <property type="molecule type" value="Genomic_DNA"/>
</dbReference>
<dbReference type="Gene3D" id="3.30.420.240">
    <property type="match status" value="1"/>
</dbReference>
<feature type="region of interest" description="Disordered" evidence="1">
    <location>
        <begin position="529"/>
        <end position="548"/>
    </location>
</feature>
<feature type="region of interest" description="Disordered" evidence="1">
    <location>
        <begin position="1"/>
        <end position="40"/>
    </location>
</feature>
<evidence type="ECO:0000313" key="3">
    <source>
        <dbReference type="Proteomes" id="UP000192917"/>
    </source>
</evidence>
<sequence>MVSSSRKRASCETRRPAPLEAAPPAGGAAPETESEGDEAQATAVLLEACRRDPLRWVEEAFAWNRGRLAGHEGPQPWQRELLGLVRDRLAALPEPRHETPQAAVGEAAATTPEIDPVEEAIRIAVASGHGIGKSAFVAWLILWALTTRPDTQAVVTANTETQLRTKTWVQLATWHRRCRFSRGFKLSGLSLAAADPKQARIWRCDAIPWNDTNPEAFAGLHNQGGRILLVFDEASAIPDIIWETAEGALTDRDTEILWLVAGNPTKATGRFRECFGRYSHRWACRQIDSRSVGFTNKAQIGQWVEDYGEDSDFVRVRVRGVFPRVGSAQFVATDLVEEAQAREAAHGLQDPVVVGVDVARYGGDETVIAIRVGRDARTHPWIPLRGLDSMQVAARVVEVVRRLRPDAVVVDGGGVGAGVIDRLREIGHPVTEANFGGRADDPRVYADKGAEMWGRLRDWLAGGALPEDPLLRDQLIGREYGYSPTLQIKLERKQDMKARGLASPDRADALALTFWAEWGARDPAALDPSFGSGGRHGGLKADWNPFED</sequence>
<gene>
    <name evidence="2" type="ORF">SAMN05428998_12570</name>
</gene>
<dbReference type="InterPro" id="IPR027417">
    <property type="entry name" value="P-loop_NTPase"/>
</dbReference>
<proteinExistence type="predicted"/>
<evidence type="ECO:0008006" key="4">
    <source>
        <dbReference type="Google" id="ProtNLM"/>
    </source>
</evidence>
<dbReference type="Proteomes" id="UP000192917">
    <property type="component" value="Unassembled WGS sequence"/>
</dbReference>
<protein>
    <recommendedName>
        <fullName evidence="4">Terminase</fullName>
    </recommendedName>
</protein>
<accession>A0A1Y6CHK0</accession>
<dbReference type="STRING" id="560819.SAMN05428998_12570"/>